<dbReference type="Proteomes" id="UP000257045">
    <property type="component" value="Unassembled WGS sequence"/>
</dbReference>
<dbReference type="Pfam" id="PF22200">
    <property type="entry name" value="ExsA_N"/>
    <property type="match status" value="1"/>
</dbReference>
<dbReference type="InterPro" id="IPR018060">
    <property type="entry name" value="HTH_AraC"/>
</dbReference>
<keyword evidence="1" id="KW-0805">Transcription regulation</keyword>
<evidence type="ECO:0000313" key="6">
    <source>
        <dbReference type="Proteomes" id="UP000257045"/>
    </source>
</evidence>
<keyword evidence="6" id="KW-1185">Reference proteome</keyword>
<dbReference type="AlphaFoldDB" id="A0A3D8J1N8"/>
<feature type="domain" description="HTH araC/xylS-type" evidence="4">
    <location>
        <begin position="172"/>
        <end position="271"/>
    </location>
</feature>
<evidence type="ECO:0000313" key="5">
    <source>
        <dbReference type="EMBL" id="RDU70774.1"/>
    </source>
</evidence>
<dbReference type="SMART" id="SM00342">
    <property type="entry name" value="HTH_ARAC"/>
    <property type="match status" value="1"/>
</dbReference>
<gene>
    <name evidence="5" type="ORF">CQA58_04410</name>
</gene>
<dbReference type="OrthoDB" id="5337216at2"/>
<dbReference type="GO" id="GO:0003700">
    <property type="term" value="F:DNA-binding transcription factor activity"/>
    <property type="evidence" value="ECO:0007669"/>
    <property type="project" value="InterPro"/>
</dbReference>
<dbReference type="InterPro" id="IPR054015">
    <property type="entry name" value="ExsA-like_N"/>
</dbReference>
<protein>
    <recommendedName>
        <fullName evidence="4">HTH araC/xylS-type domain-containing protein</fullName>
    </recommendedName>
</protein>
<dbReference type="PRINTS" id="PR00032">
    <property type="entry name" value="HTHARAC"/>
</dbReference>
<dbReference type="InterPro" id="IPR020449">
    <property type="entry name" value="Tscrpt_reg_AraC-type_HTH"/>
</dbReference>
<dbReference type="InterPro" id="IPR009057">
    <property type="entry name" value="Homeodomain-like_sf"/>
</dbReference>
<keyword evidence="3" id="KW-0804">Transcription</keyword>
<dbReference type="PROSITE" id="PS01124">
    <property type="entry name" value="HTH_ARAC_FAMILY_2"/>
    <property type="match status" value="1"/>
</dbReference>
<evidence type="ECO:0000256" key="3">
    <source>
        <dbReference type="ARBA" id="ARBA00023163"/>
    </source>
</evidence>
<dbReference type="Pfam" id="PF12833">
    <property type="entry name" value="HTH_18"/>
    <property type="match status" value="1"/>
</dbReference>
<name>A0A3D8J1N8_9HELI</name>
<dbReference type="SUPFAM" id="SSF46689">
    <property type="entry name" value="Homeodomain-like"/>
    <property type="match status" value="1"/>
</dbReference>
<dbReference type="PANTHER" id="PTHR43280:SF10">
    <property type="entry name" value="REGULATORY PROTEIN POCR"/>
    <property type="match status" value="1"/>
</dbReference>
<keyword evidence="2" id="KW-0238">DNA-binding</keyword>
<dbReference type="RefSeq" id="WP_115569519.1">
    <property type="nucleotide sequence ID" value="NZ_NXLV01000006.1"/>
</dbReference>
<evidence type="ECO:0000256" key="1">
    <source>
        <dbReference type="ARBA" id="ARBA00023015"/>
    </source>
</evidence>
<dbReference type="GO" id="GO:0043565">
    <property type="term" value="F:sequence-specific DNA binding"/>
    <property type="evidence" value="ECO:0007669"/>
    <property type="project" value="InterPro"/>
</dbReference>
<sequence>MVVLIPEEITHQPTYTSSNLTLIYFSQRGSSKRLSSYFQKDCLIFVQEGQKVINTSLQSYTISKNEAFFVPMGSYGFSNIASNGEYASLLFFFEKAFLHSFAKEYCQKEGRGAVGFCHFESSPRLEQLMQSLVLNQELFKDSSFLDIKARELLYLLLQSNQEFSHTLSSLLARKAPLIQRLDSQPFLQVKDMAKEVRLESSIFSKKFKEETGITPKEWLDKKRLGKAKMMLELEDKNIAEIAYELDFGSPSWFIKRFKDYYGMTPKQYQKLSKN</sequence>
<evidence type="ECO:0000256" key="2">
    <source>
        <dbReference type="ARBA" id="ARBA00023125"/>
    </source>
</evidence>
<proteinExistence type="predicted"/>
<evidence type="ECO:0000259" key="4">
    <source>
        <dbReference type="PROSITE" id="PS01124"/>
    </source>
</evidence>
<accession>A0A3D8J1N8</accession>
<dbReference type="Gene3D" id="1.10.10.60">
    <property type="entry name" value="Homeodomain-like"/>
    <property type="match status" value="2"/>
</dbReference>
<comment type="caution">
    <text evidence="5">The sequence shown here is derived from an EMBL/GenBank/DDBJ whole genome shotgun (WGS) entry which is preliminary data.</text>
</comment>
<organism evidence="5 6">
    <name type="scientific">Helicobacter brantae</name>
    <dbReference type="NCBI Taxonomy" id="375927"/>
    <lineage>
        <taxon>Bacteria</taxon>
        <taxon>Pseudomonadati</taxon>
        <taxon>Campylobacterota</taxon>
        <taxon>Epsilonproteobacteria</taxon>
        <taxon>Campylobacterales</taxon>
        <taxon>Helicobacteraceae</taxon>
        <taxon>Helicobacter</taxon>
    </lineage>
</organism>
<dbReference type="EMBL" id="NXLV01000006">
    <property type="protein sequence ID" value="RDU70774.1"/>
    <property type="molecule type" value="Genomic_DNA"/>
</dbReference>
<dbReference type="PANTHER" id="PTHR43280">
    <property type="entry name" value="ARAC-FAMILY TRANSCRIPTIONAL REGULATOR"/>
    <property type="match status" value="1"/>
</dbReference>
<reference evidence="5 6" key="1">
    <citation type="submission" date="2018-04" db="EMBL/GenBank/DDBJ databases">
        <title>Novel Campyloabacter and Helicobacter Species and Strains.</title>
        <authorList>
            <person name="Mannion A.J."/>
            <person name="Shen Z."/>
            <person name="Fox J.G."/>
        </authorList>
    </citation>
    <scope>NUCLEOTIDE SEQUENCE [LARGE SCALE GENOMIC DNA]</scope>
    <source>
        <strain evidence="5 6">MIT 04-9366</strain>
    </source>
</reference>